<organism evidence="3 4">
    <name type="scientific">Diabrotica virgifera virgifera</name>
    <name type="common">western corn rootworm</name>
    <dbReference type="NCBI Taxonomy" id="50390"/>
    <lineage>
        <taxon>Eukaryota</taxon>
        <taxon>Metazoa</taxon>
        <taxon>Ecdysozoa</taxon>
        <taxon>Arthropoda</taxon>
        <taxon>Hexapoda</taxon>
        <taxon>Insecta</taxon>
        <taxon>Pterygota</taxon>
        <taxon>Neoptera</taxon>
        <taxon>Endopterygota</taxon>
        <taxon>Coleoptera</taxon>
        <taxon>Polyphaga</taxon>
        <taxon>Cucujiformia</taxon>
        <taxon>Chrysomeloidea</taxon>
        <taxon>Chrysomelidae</taxon>
        <taxon>Galerucinae</taxon>
        <taxon>Diabroticina</taxon>
        <taxon>Diabroticites</taxon>
        <taxon>Diabrotica</taxon>
    </lineage>
</organism>
<dbReference type="InterPro" id="IPR009721">
    <property type="entry name" value="O-acyltransferase_WSD1_C"/>
</dbReference>
<reference evidence="3" key="1">
    <citation type="submission" date="2025-05" db="UniProtKB">
        <authorList>
            <consortium name="EnsemblMetazoa"/>
        </authorList>
    </citation>
    <scope>IDENTIFICATION</scope>
</reference>
<sequence length="547" mass="61787">MSFRCQELCISLYNVTNSTNETPALSESNNLVAECSRFVIINSLYLIICCIPLKAAKQRLNLYAHYYLLIYTLLPIVIIIACLLFLYKTAVSVFLQIKYGSQYLGLLNSQDAVWTTEDLSKSVIDVIVTVKCKRAPDLFIEEFKHRLQTRWLSDPTEYPKLTSTVENFLGYSFYLKGKFSVNSCVHIEYFAEDIIDVDYIQTYLTTRSKIGLPKNNKIPWEIFFILTKSGVYYNQLYMVLRLSHIIGDGASLINFFVNTILDQPVTTSLSIQPPLQKSALNTLTEKIETIIKAPAIQLYQNLIKEKDVNILHREKLSGERLFVGVVEKKANLINCVKRIKRKIPSTTFMEILLTAFSASLSNYFKKKGAIIPINISTVIPISPVGLSNYNMPTLTNQVSVAILNLPILTKPDSLLVRLNAVKGEVKILKKSLDYQVNSLLLSSVCSIIPSSLLNHLLNMDTFTMTLSNVPGISKVTILEGNEISDVVFFTPQRGTGGLGFTILTYDDRFQLGLSIDKSLISSRRDCQEILQNVFENILSLQKEVFRL</sequence>
<keyword evidence="1" id="KW-1133">Transmembrane helix</keyword>
<protein>
    <recommendedName>
        <fullName evidence="2">O-acyltransferase WSD1 C-terminal domain-containing protein</fullName>
    </recommendedName>
</protein>
<dbReference type="Proteomes" id="UP001652700">
    <property type="component" value="Unplaced"/>
</dbReference>
<evidence type="ECO:0000313" key="3">
    <source>
        <dbReference type="EnsemblMetazoa" id="XP_050509106.1"/>
    </source>
</evidence>
<proteinExistence type="predicted"/>
<keyword evidence="4" id="KW-1185">Reference proteome</keyword>
<accession>A0ABM5KFX9</accession>
<dbReference type="InterPro" id="IPR045034">
    <property type="entry name" value="O-acyltransferase_WSD1-like"/>
</dbReference>
<dbReference type="EnsemblMetazoa" id="XM_050653149.1">
    <property type="protein sequence ID" value="XP_050509106.1"/>
    <property type="gene ID" value="LOC114332222"/>
</dbReference>
<dbReference type="PANTHER" id="PTHR31650:SF1">
    <property type="entry name" value="WAX ESTER SYNTHASE_DIACYLGLYCEROL ACYLTRANSFERASE 4-RELATED"/>
    <property type="match status" value="1"/>
</dbReference>
<evidence type="ECO:0000256" key="1">
    <source>
        <dbReference type="SAM" id="Phobius"/>
    </source>
</evidence>
<feature type="domain" description="O-acyltransferase WSD1 C-terminal" evidence="2">
    <location>
        <begin position="396"/>
        <end position="532"/>
    </location>
</feature>
<dbReference type="PANTHER" id="PTHR31650">
    <property type="entry name" value="O-ACYLTRANSFERASE (WSD1-LIKE) FAMILY PROTEIN"/>
    <property type="match status" value="1"/>
</dbReference>
<dbReference type="Pfam" id="PF06974">
    <property type="entry name" value="WS_DGAT_C"/>
    <property type="match status" value="1"/>
</dbReference>
<evidence type="ECO:0000313" key="4">
    <source>
        <dbReference type="Proteomes" id="UP001652700"/>
    </source>
</evidence>
<keyword evidence="1" id="KW-0812">Transmembrane</keyword>
<name>A0ABM5KFX9_DIAVI</name>
<keyword evidence="1" id="KW-0472">Membrane</keyword>
<evidence type="ECO:0000259" key="2">
    <source>
        <dbReference type="Pfam" id="PF06974"/>
    </source>
</evidence>
<dbReference type="GeneID" id="114332222"/>
<feature type="transmembrane region" description="Helical" evidence="1">
    <location>
        <begin position="68"/>
        <end position="87"/>
    </location>
</feature>
<dbReference type="RefSeq" id="XP_050509106.1">
    <property type="nucleotide sequence ID" value="XM_050653149.1"/>
</dbReference>